<evidence type="ECO:0000313" key="4">
    <source>
        <dbReference type="EMBL" id="CAE4563801.1"/>
    </source>
</evidence>
<feature type="transmembrane region" description="Helical" evidence="2">
    <location>
        <begin position="138"/>
        <end position="160"/>
    </location>
</feature>
<gene>
    <name evidence="4" type="ORF">AMON00008_LOCUS3420</name>
</gene>
<feature type="region of interest" description="Disordered" evidence="1">
    <location>
        <begin position="100"/>
        <end position="123"/>
    </location>
</feature>
<feature type="signal peptide" evidence="3">
    <location>
        <begin position="1"/>
        <end position="21"/>
    </location>
</feature>
<proteinExistence type="predicted"/>
<dbReference type="EMBL" id="HBNR01005069">
    <property type="protein sequence ID" value="CAE4563801.1"/>
    <property type="molecule type" value="Transcribed_RNA"/>
</dbReference>
<feature type="compositionally biased region" description="Basic residues" evidence="1">
    <location>
        <begin position="105"/>
        <end position="118"/>
    </location>
</feature>
<keyword evidence="2" id="KW-0812">Transmembrane</keyword>
<organism evidence="4">
    <name type="scientific">Alexandrium monilatum</name>
    <dbReference type="NCBI Taxonomy" id="311494"/>
    <lineage>
        <taxon>Eukaryota</taxon>
        <taxon>Sar</taxon>
        <taxon>Alveolata</taxon>
        <taxon>Dinophyceae</taxon>
        <taxon>Gonyaulacales</taxon>
        <taxon>Pyrocystaceae</taxon>
        <taxon>Alexandrium</taxon>
    </lineage>
</organism>
<keyword evidence="2" id="KW-1133">Transmembrane helix</keyword>
<keyword evidence="2" id="KW-0472">Membrane</keyword>
<sequence>MIHFAAAFTAAVAALALTAEAASVSQPTTALRAPPQALANASKEDPWFDRTLQQIGAALSESPLSTGASVARRLLGTPQGKMTHLEASLLSLGAHLEQEPPRSVEHHKRRHRVHHRGVSGRATTNPELAGHMFGGLPWVFICPVISGLASVFIVHVVSLWSEFFHPGKAGFPGEVTDET</sequence>
<evidence type="ECO:0008006" key="5">
    <source>
        <dbReference type="Google" id="ProtNLM"/>
    </source>
</evidence>
<evidence type="ECO:0000256" key="2">
    <source>
        <dbReference type="SAM" id="Phobius"/>
    </source>
</evidence>
<keyword evidence="3" id="KW-0732">Signal</keyword>
<protein>
    <recommendedName>
        <fullName evidence="5">PSI-J</fullName>
    </recommendedName>
</protein>
<dbReference type="AlphaFoldDB" id="A0A7S4PWT0"/>
<accession>A0A7S4PWT0</accession>
<evidence type="ECO:0000256" key="1">
    <source>
        <dbReference type="SAM" id="MobiDB-lite"/>
    </source>
</evidence>
<name>A0A7S4PWT0_9DINO</name>
<evidence type="ECO:0000256" key="3">
    <source>
        <dbReference type="SAM" id="SignalP"/>
    </source>
</evidence>
<reference evidence="4" key="1">
    <citation type="submission" date="2021-01" db="EMBL/GenBank/DDBJ databases">
        <authorList>
            <person name="Corre E."/>
            <person name="Pelletier E."/>
            <person name="Niang G."/>
            <person name="Scheremetjew M."/>
            <person name="Finn R."/>
            <person name="Kale V."/>
            <person name="Holt S."/>
            <person name="Cochrane G."/>
            <person name="Meng A."/>
            <person name="Brown T."/>
            <person name="Cohen L."/>
        </authorList>
    </citation>
    <scope>NUCLEOTIDE SEQUENCE</scope>
    <source>
        <strain evidence="4">CCMP3105</strain>
    </source>
</reference>
<feature type="chain" id="PRO_5031445182" description="PSI-J" evidence="3">
    <location>
        <begin position="22"/>
        <end position="179"/>
    </location>
</feature>